<gene>
    <name evidence="1" type="ORF">D4765_01500</name>
</gene>
<dbReference type="InterPro" id="IPR036412">
    <property type="entry name" value="HAD-like_sf"/>
</dbReference>
<dbReference type="InterPro" id="IPR006439">
    <property type="entry name" value="HAD-SF_hydro_IA"/>
</dbReference>
<dbReference type="Gene3D" id="3.40.50.1000">
    <property type="entry name" value="HAD superfamily/HAD-like"/>
    <property type="match status" value="1"/>
</dbReference>
<dbReference type="PANTHER" id="PTHR18901:SF38">
    <property type="entry name" value="PSEUDOURIDINE-5'-PHOSPHATASE"/>
    <property type="match status" value="1"/>
</dbReference>
<evidence type="ECO:0000313" key="1">
    <source>
        <dbReference type="EMBL" id="TIH40686.1"/>
    </source>
</evidence>
<name>A0A4T2CDL1_9MICO</name>
<dbReference type="PRINTS" id="PR00413">
    <property type="entry name" value="HADHALOGNASE"/>
</dbReference>
<dbReference type="Gene3D" id="1.10.150.240">
    <property type="entry name" value="Putative phosphatase, domain 2"/>
    <property type="match status" value="1"/>
</dbReference>
<dbReference type="OrthoDB" id="9797743at2"/>
<dbReference type="NCBIfam" id="TIGR01509">
    <property type="entry name" value="HAD-SF-IA-v3"/>
    <property type="match status" value="1"/>
</dbReference>
<dbReference type="AlphaFoldDB" id="A0A4T2CDL1"/>
<dbReference type="InterPro" id="IPR023198">
    <property type="entry name" value="PGP-like_dom2"/>
</dbReference>
<comment type="caution">
    <text evidence="1">The sequence shown here is derived from an EMBL/GenBank/DDBJ whole genome shotgun (WGS) entry which is preliminary data.</text>
</comment>
<dbReference type="EMBL" id="QYRT01000002">
    <property type="protein sequence ID" value="TIH40686.1"/>
    <property type="molecule type" value="Genomic_DNA"/>
</dbReference>
<dbReference type="PANTHER" id="PTHR18901">
    <property type="entry name" value="2-DEOXYGLUCOSE-6-PHOSPHATE PHOSPHATASE 2"/>
    <property type="match status" value="1"/>
</dbReference>
<dbReference type="SUPFAM" id="SSF56784">
    <property type="entry name" value="HAD-like"/>
    <property type="match status" value="1"/>
</dbReference>
<evidence type="ECO:0000313" key="2">
    <source>
        <dbReference type="Proteomes" id="UP000306192"/>
    </source>
</evidence>
<dbReference type="InterPro" id="IPR023214">
    <property type="entry name" value="HAD_sf"/>
</dbReference>
<organism evidence="1 2">
    <name type="scientific">Subtercola vilae</name>
    <dbReference type="NCBI Taxonomy" id="2056433"/>
    <lineage>
        <taxon>Bacteria</taxon>
        <taxon>Bacillati</taxon>
        <taxon>Actinomycetota</taxon>
        <taxon>Actinomycetes</taxon>
        <taxon>Micrococcales</taxon>
        <taxon>Microbacteriaceae</taxon>
        <taxon>Subtercola</taxon>
    </lineage>
</organism>
<dbReference type="Pfam" id="PF00702">
    <property type="entry name" value="Hydrolase"/>
    <property type="match status" value="1"/>
</dbReference>
<reference evidence="1 2" key="1">
    <citation type="journal article" date="2019" name="Microorganisms">
        <title>Systematic Affiliation and Genome Analysis of Subtercola vilae DB165(T) with Particular Emphasis on Cold Adaptation of an Isolate from a High-Altitude Cold Volcano Lake.</title>
        <authorList>
            <person name="Villalobos A.S."/>
            <person name="Wiese J."/>
            <person name="Imhoff J.F."/>
            <person name="Dorador C."/>
            <person name="Keller A."/>
            <person name="Hentschel U."/>
        </authorList>
    </citation>
    <scope>NUCLEOTIDE SEQUENCE [LARGE SCALE GENOMIC DNA]</scope>
    <source>
        <strain evidence="1 2">DB165</strain>
    </source>
</reference>
<dbReference type="Proteomes" id="UP000306192">
    <property type="component" value="Unassembled WGS sequence"/>
</dbReference>
<proteinExistence type="predicted"/>
<keyword evidence="2" id="KW-1185">Reference proteome</keyword>
<sequence>MDGTLVDTEPYWMSAQSDLIESYGGTWSHDEALQLVGSGLGRTAQTMQAKGVTLSEDAVISLLTDRVMEQITVSVPWRPGARELLSAIREAGIPTALVTMSIGRMAEHVRSFIGFDAFDLVVSGESVTHAKPHPEAYLMAAAALGVDPIDCVGIEDSIAGVTSSAAAGITTIGVPHYLSLDTSPAHVLWPTLVGRTVADLAEAHSLQRAGDRMPAAPLTESPHS</sequence>
<accession>A0A4T2CDL1</accession>
<dbReference type="CDD" id="cd07505">
    <property type="entry name" value="HAD_BPGM-like"/>
    <property type="match status" value="1"/>
</dbReference>
<protein>
    <submittedName>
        <fullName evidence="1">HAD family phosphatase</fullName>
    </submittedName>
</protein>